<name>A0A3N0V079_9PROT</name>
<dbReference type="AlphaFoldDB" id="A0A3N0V079"/>
<keyword evidence="3" id="KW-0966">Cell projection</keyword>
<protein>
    <submittedName>
        <fullName evidence="3">Flagellar hook-length control protein FliK</fullName>
    </submittedName>
</protein>
<keyword evidence="4" id="KW-1185">Reference proteome</keyword>
<dbReference type="InterPro" id="IPR021136">
    <property type="entry name" value="Flagellar_hook_control-like_C"/>
</dbReference>
<dbReference type="Gene3D" id="3.30.750.140">
    <property type="match status" value="1"/>
</dbReference>
<proteinExistence type="predicted"/>
<evidence type="ECO:0000313" key="3">
    <source>
        <dbReference type="EMBL" id="ROH86113.1"/>
    </source>
</evidence>
<comment type="caution">
    <text evidence="3">The sequence shown here is derived from an EMBL/GenBank/DDBJ whole genome shotgun (WGS) entry which is preliminary data.</text>
</comment>
<keyword evidence="3" id="KW-0969">Cilium</keyword>
<gene>
    <name evidence="3" type="ORF">ED236_06510</name>
</gene>
<dbReference type="EMBL" id="RJVP01000003">
    <property type="protein sequence ID" value="ROH86113.1"/>
    <property type="molecule type" value="Genomic_DNA"/>
</dbReference>
<accession>A0A3N0V079</accession>
<organism evidence="3 4">
    <name type="scientific">Pseudomethylobacillus aquaticus</name>
    <dbReference type="NCBI Taxonomy" id="2676064"/>
    <lineage>
        <taxon>Bacteria</taxon>
        <taxon>Pseudomonadati</taxon>
        <taxon>Pseudomonadota</taxon>
        <taxon>Betaproteobacteria</taxon>
        <taxon>Nitrosomonadales</taxon>
        <taxon>Methylophilaceae</taxon>
        <taxon>Pseudomethylobacillus</taxon>
    </lineage>
</organism>
<dbReference type="Pfam" id="PF02120">
    <property type="entry name" value="Flg_hook"/>
    <property type="match status" value="1"/>
</dbReference>
<dbReference type="InterPro" id="IPR038610">
    <property type="entry name" value="FliK-like_C_sf"/>
</dbReference>
<dbReference type="RefSeq" id="WP_123237173.1">
    <property type="nucleotide sequence ID" value="NZ_RJVP01000003.1"/>
</dbReference>
<feature type="domain" description="Flagellar hook-length control protein-like C-terminal" evidence="2">
    <location>
        <begin position="204"/>
        <end position="256"/>
    </location>
</feature>
<feature type="compositionally biased region" description="Polar residues" evidence="1">
    <location>
        <begin position="121"/>
        <end position="136"/>
    </location>
</feature>
<evidence type="ECO:0000259" key="2">
    <source>
        <dbReference type="Pfam" id="PF02120"/>
    </source>
</evidence>
<sequence>MASALQDSLNPVTRIGENPLGMQVQQQSLRNTLLASLLGTQPALPGANNAVSTQLSAGAQLIQQALQQSDLPATVRPANSLLSLSATAALPDSRQIAQALQHSLSQSGLFYEAHLHQTLQGKRSSDSLLQEPQNQPSRPPAEAASLLSQQLQVLEQRRVHWQGEVWPGQPMHWETELEEQGQARRNKEDGRSSHADIEAAPAVTSRLQLQLPALGNVSAVISLREQCLHIRLQADEAETGVLLQTRLAKLVNALQQLPAARLDSLQVQSGKPAAPSAASAHSAVAPLA</sequence>
<feature type="region of interest" description="Disordered" evidence="1">
    <location>
        <begin position="121"/>
        <end position="146"/>
    </location>
</feature>
<evidence type="ECO:0000256" key="1">
    <source>
        <dbReference type="SAM" id="MobiDB-lite"/>
    </source>
</evidence>
<keyword evidence="3" id="KW-0282">Flagellum</keyword>
<dbReference type="Proteomes" id="UP000275137">
    <property type="component" value="Unassembled WGS sequence"/>
</dbReference>
<reference evidence="3 4" key="1">
    <citation type="submission" date="2018-10" db="EMBL/GenBank/DDBJ databases">
        <authorList>
            <person name="Chen W.-M."/>
        </authorList>
    </citation>
    <scope>NUCLEOTIDE SEQUENCE [LARGE SCALE GENOMIC DNA]</scope>
    <source>
        <strain evidence="3 4">H-5</strain>
    </source>
</reference>
<evidence type="ECO:0000313" key="4">
    <source>
        <dbReference type="Proteomes" id="UP000275137"/>
    </source>
</evidence>